<organism evidence="1 2">
    <name type="scientific">Thauera chlorobenzoica</name>
    <dbReference type="NCBI Taxonomy" id="96773"/>
    <lineage>
        <taxon>Bacteria</taxon>
        <taxon>Pseudomonadati</taxon>
        <taxon>Pseudomonadota</taxon>
        <taxon>Betaproteobacteria</taxon>
        <taxon>Rhodocyclales</taxon>
        <taxon>Zoogloeaceae</taxon>
        <taxon>Thauera</taxon>
    </lineage>
</organism>
<dbReference type="KEGG" id="tcl:Tchl_1046"/>
<proteinExistence type="predicted"/>
<sequence>MRWRALAGLLLIGAAVLAMPVRAAAAEPPAAGSIGFDVHYGERGFKVGEALHQWHIGETGYELRLNLEASGLAGLFGIQYEQRSIGAIDRHGLRPERFSVEQRGRKPESAHFDWAGGRVSIRRGDTERRSGEIRPGDQDVLSLWHQARRVARSGKTATVAVATSKSLKQATLEVLGEEVLELPIGRLETVRMRAYAADGELDIGIWLSLEHGLLPVRIRIEDEKGAVLDQRAARIELGPAGEAAGAGKNSNKN</sequence>
<protein>
    <submittedName>
        <fullName evidence="1">Uncharacterized protein</fullName>
    </submittedName>
</protein>
<dbReference type="Proteomes" id="UP000185739">
    <property type="component" value="Chromosome"/>
</dbReference>
<keyword evidence="2" id="KW-1185">Reference proteome</keyword>
<evidence type="ECO:0000313" key="2">
    <source>
        <dbReference type="Proteomes" id="UP000185739"/>
    </source>
</evidence>
<gene>
    <name evidence="1" type="ORF">Tchl_1046</name>
</gene>
<evidence type="ECO:0000313" key="1">
    <source>
        <dbReference type="EMBL" id="APR03906.1"/>
    </source>
</evidence>
<reference evidence="1 2" key="1">
    <citation type="submission" date="2016-12" db="EMBL/GenBank/DDBJ databases">
        <title>Complete genome sequence of Thauera chlorobenzoica, a Betaproteobacterium degrading haloaromatics anaerobically to CO2 and halides.</title>
        <authorList>
            <person name="Goris T."/>
            <person name="Mergelsberg M."/>
            <person name="Boll M."/>
        </authorList>
    </citation>
    <scope>NUCLEOTIDE SEQUENCE [LARGE SCALE GENOMIC DNA]</scope>
    <source>
        <strain evidence="1 2">3CB1</strain>
    </source>
</reference>
<accession>A0A1H5VTI8</accession>
<dbReference type="AlphaFoldDB" id="A0A1H5VTI8"/>
<dbReference type="RefSeq" id="WP_075147469.1">
    <property type="nucleotide sequence ID" value="NZ_CP018839.1"/>
</dbReference>
<name>A0A1H5VTI8_9RHOO</name>
<dbReference type="InterPro" id="IPR021457">
    <property type="entry name" value="DUF3108"/>
</dbReference>
<dbReference type="OrthoDB" id="8526020at2"/>
<dbReference type="STRING" id="96773.Tchl_1046"/>
<dbReference type="EMBL" id="CP018839">
    <property type="protein sequence ID" value="APR03906.1"/>
    <property type="molecule type" value="Genomic_DNA"/>
</dbReference>
<dbReference type="Pfam" id="PF11306">
    <property type="entry name" value="DUF3108"/>
    <property type="match status" value="1"/>
</dbReference>